<dbReference type="InterPro" id="IPR023780">
    <property type="entry name" value="Chromo_domain"/>
</dbReference>
<feature type="domain" description="C2H2-type" evidence="6">
    <location>
        <begin position="366"/>
        <end position="396"/>
    </location>
</feature>
<reference evidence="8" key="1">
    <citation type="submission" date="2022-11" db="UniProtKB">
        <authorList>
            <consortium name="WormBaseParasite"/>
        </authorList>
    </citation>
    <scope>IDENTIFICATION</scope>
</reference>
<feature type="compositionally biased region" description="Basic residues" evidence="4">
    <location>
        <begin position="162"/>
        <end position="177"/>
    </location>
</feature>
<sequence>MNAKEEPDKVPPLDGALCDVIEYSRTTSVEAAEGAEGSGCPTPKKEVDNDIGAVVEETNYEVERIVKRRYRRGKMEYKVKWKGYDVSDATWEPAENLIECKEAIAEFESKLKTKSSPTGHRRKQSFSDANSSMSCDETLSVKKSSDETPSMQKPPDESPSTNKRKAKSLPTNHRRKQSFPDASSLSSDELRLKQETATGYNLFSIDPEASEQAMSLVGSLFTAKRSAAKATTSAAVKGTRSRKTARSKKPIIVRTGQPTSVEKRISLTAKGRPGRTSLRFSSDGNVSLIKKDGHVVHLNNSGLYYHGTTPELLETTPYPAEMLKPIIPPDRQYFTCRICGQQIMPFFSRFQDHLLNVHNYSEVKIYCCPVSSCGWKYKSYNRCEAHIKRMHTADYDSTNRARGAVGQQESGPDPFSSGLLAFLASTKKIISPSIESSSPLPTFDSEFADVESGSQFSGTLLCPYCRRMIPGQPLFLYESHIEDHVRETESFDDQFPIDAD</sequence>
<comment type="subcellular location">
    <subcellularLocation>
        <location evidence="1">Nucleus</location>
    </subcellularLocation>
</comment>
<keyword evidence="3" id="KW-0862">Zinc</keyword>
<dbReference type="GO" id="GO:0008270">
    <property type="term" value="F:zinc ion binding"/>
    <property type="evidence" value="ECO:0007669"/>
    <property type="project" value="UniProtKB-KW"/>
</dbReference>
<evidence type="ECO:0000313" key="8">
    <source>
        <dbReference type="WBParaSite" id="PSAMB.scaffold2396size23447.g17582.t1"/>
    </source>
</evidence>
<evidence type="ECO:0000256" key="4">
    <source>
        <dbReference type="SAM" id="MobiDB-lite"/>
    </source>
</evidence>
<dbReference type="InterPro" id="IPR016197">
    <property type="entry name" value="Chromo-like_dom_sf"/>
</dbReference>
<keyword evidence="3" id="KW-0479">Metal-binding</keyword>
<dbReference type="InterPro" id="IPR023779">
    <property type="entry name" value="Chromodomain_CS"/>
</dbReference>
<name>A0A914VRB2_9BILA</name>
<dbReference type="PROSITE" id="PS00028">
    <property type="entry name" value="ZINC_FINGER_C2H2_1"/>
    <property type="match status" value="1"/>
</dbReference>
<dbReference type="Gene3D" id="3.30.160.60">
    <property type="entry name" value="Classic Zinc Finger"/>
    <property type="match status" value="1"/>
</dbReference>
<dbReference type="GO" id="GO:0005634">
    <property type="term" value="C:nucleus"/>
    <property type="evidence" value="ECO:0007669"/>
    <property type="project" value="UniProtKB-SubCell"/>
</dbReference>
<keyword evidence="7" id="KW-1185">Reference proteome</keyword>
<dbReference type="PROSITE" id="PS50157">
    <property type="entry name" value="ZINC_FINGER_C2H2_2"/>
    <property type="match status" value="1"/>
</dbReference>
<dbReference type="InterPro" id="IPR051219">
    <property type="entry name" value="Heterochromatin_chromo-domain"/>
</dbReference>
<organism evidence="7 8">
    <name type="scientific">Plectus sambesii</name>
    <dbReference type="NCBI Taxonomy" id="2011161"/>
    <lineage>
        <taxon>Eukaryota</taxon>
        <taxon>Metazoa</taxon>
        <taxon>Ecdysozoa</taxon>
        <taxon>Nematoda</taxon>
        <taxon>Chromadorea</taxon>
        <taxon>Plectida</taxon>
        <taxon>Plectina</taxon>
        <taxon>Plectoidea</taxon>
        <taxon>Plectidae</taxon>
        <taxon>Plectus</taxon>
    </lineage>
</organism>
<protein>
    <submittedName>
        <fullName evidence="8">Chromo domain-containing protein</fullName>
    </submittedName>
</protein>
<dbReference type="PROSITE" id="PS50013">
    <property type="entry name" value="CHROMO_2"/>
    <property type="match status" value="1"/>
</dbReference>
<dbReference type="InterPro" id="IPR013087">
    <property type="entry name" value="Znf_C2H2_type"/>
</dbReference>
<dbReference type="AlphaFoldDB" id="A0A914VRB2"/>
<dbReference type="Proteomes" id="UP000887566">
    <property type="component" value="Unplaced"/>
</dbReference>
<evidence type="ECO:0000256" key="3">
    <source>
        <dbReference type="PROSITE-ProRule" id="PRU00042"/>
    </source>
</evidence>
<proteinExistence type="predicted"/>
<dbReference type="PANTHER" id="PTHR22812">
    <property type="entry name" value="CHROMOBOX PROTEIN"/>
    <property type="match status" value="1"/>
</dbReference>
<dbReference type="WBParaSite" id="PSAMB.scaffold2396size23447.g17582.t1">
    <property type="protein sequence ID" value="PSAMB.scaffold2396size23447.g17582.t1"/>
    <property type="gene ID" value="PSAMB.scaffold2396size23447.g17582"/>
</dbReference>
<dbReference type="SUPFAM" id="SSF54160">
    <property type="entry name" value="Chromo domain-like"/>
    <property type="match status" value="1"/>
</dbReference>
<feature type="compositionally biased region" description="Polar residues" evidence="4">
    <location>
        <begin position="126"/>
        <end position="137"/>
    </location>
</feature>
<dbReference type="Pfam" id="PF00385">
    <property type="entry name" value="Chromo"/>
    <property type="match status" value="1"/>
</dbReference>
<dbReference type="CDD" id="cd00024">
    <property type="entry name" value="CD_CSD"/>
    <property type="match status" value="1"/>
</dbReference>
<dbReference type="InterPro" id="IPR000953">
    <property type="entry name" value="Chromo/chromo_shadow_dom"/>
</dbReference>
<dbReference type="PROSITE" id="PS00598">
    <property type="entry name" value="CHROMO_1"/>
    <property type="match status" value="1"/>
</dbReference>
<dbReference type="Gene3D" id="2.40.50.40">
    <property type="match status" value="1"/>
</dbReference>
<evidence type="ECO:0000313" key="7">
    <source>
        <dbReference type="Proteomes" id="UP000887566"/>
    </source>
</evidence>
<keyword evidence="2" id="KW-0539">Nucleus</keyword>
<evidence type="ECO:0000259" key="6">
    <source>
        <dbReference type="PROSITE" id="PS50157"/>
    </source>
</evidence>
<evidence type="ECO:0000256" key="1">
    <source>
        <dbReference type="ARBA" id="ARBA00004123"/>
    </source>
</evidence>
<feature type="domain" description="Chromo" evidence="5">
    <location>
        <begin position="60"/>
        <end position="119"/>
    </location>
</feature>
<dbReference type="SMART" id="SM00298">
    <property type="entry name" value="CHROMO"/>
    <property type="match status" value="1"/>
</dbReference>
<evidence type="ECO:0000256" key="2">
    <source>
        <dbReference type="ARBA" id="ARBA00023242"/>
    </source>
</evidence>
<accession>A0A914VRB2</accession>
<evidence type="ECO:0000259" key="5">
    <source>
        <dbReference type="PROSITE" id="PS50013"/>
    </source>
</evidence>
<dbReference type="SMART" id="SM00355">
    <property type="entry name" value="ZnF_C2H2"/>
    <property type="match status" value="2"/>
</dbReference>
<keyword evidence="3" id="KW-0863">Zinc-finger</keyword>
<feature type="region of interest" description="Disordered" evidence="4">
    <location>
        <begin position="111"/>
        <end position="189"/>
    </location>
</feature>